<dbReference type="EMBL" id="HBEY01038621">
    <property type="protein sequence ID" value="CAD8614997.1"/>
    <property type="molecule type" value="Transcribed_RNA"/>
</dbReference>
<reference evidence="2" key="1">
    <citation type="submission" date="2021-01" db="EMBL/GenBank/DDBJ databases">
        <authorList>
            <person name="Corre E."/>
            <person name="Pelletier E."/>
            <person name="Niang G."/>
            <person name="Scheremetjew M."/>
            <person name="Finn R."/>
            <person name="Kale V."/>
            <person name="Holt S."/>
            <person name="Cochrane G."/>
            <person name="Meng A."/>
            <person name="Brown T."/>
            <person name="Cohen L."/>
        </authorList>
    </citation>
    <scope>NUCLEOTIDE SEQUENCE</scope>
    <source>
        <strain evidence="2">PLY182g</strain>
    </source>
</reference>
<feature type="chain" id="PRO_5030959035" description="Adaptor protein ClpS core domain-containing protein" evidence="1">
    <location>
        <begin position="17"/>
        <end position="117"/>
    </location>
</feature>
<dbReference type="InterPro" id="IPR014719">
    <property type="entry name" value="Ribosomal_bL12_C/ClpS-like"/>
</dbReference>
<protein>
    <recommendedName>
        <fullName evidence="3">Adaptor protein ClpS core domain-containing protein</fullName>
    </recommendedName>
</protein>
<dbReference type="SUPFAM" id="SSF54736">
    <property type="entry name" value="ClpS-like"/>
    <property type="match status" value="1"/>
</dbReference>
<accession>A0A7S0LJY8</accession>
<proteinExistence type="predicted"/>
<organism evidence="2">
    <name type="scientific">Coccolithus braarudii</name>
    <dbReference type="NCBI Taxonomy" id="221442"/>
    <lineage>
        <taxon>Eukaryota</taxon>
        <taxon>Haptista</taxon>
        <taxon>Haptophyta</taxon>
        <taxon>Prymnesiophyceae</taxon>
        <taxon>Coccolithales</taxon>
        <taxon>Coccolithaceae</taxon>
        <taxon>Coccolithus</taxon>
    </lineage>
</organism>
<evidence type="ECO:0008006" key="3">
    <source>
        <dbReference type="Google" id="ProtNLM"/>
    </source>
</evidence>
<name>A0A7S0LJY8_9EUKA</name>
<sequence length="117" mass="12365">MLFLAILAVAVVGDRCRVVVRDDNENSAEEVIQILHHLGLSYTQAQGAVREIMQAGQTTVLNAESDEACDEVVRTLSSFGLSASTEHAGADGQTAGDAADAVECGDPHNIDDLIRTL</sequence>
<dbReference type="AlphaFoldDB" id="A0A7S0LJY8"/>
<evidence type="ECO:0000313" key="2">
    <source>
        <dbReference type="EMBL" id="CAD8614997.1"/>
    </source>
</evidence>
<keyword evidence="1" id="KW-0732">Signal</keyword>
<gene>
    <name evidence="2" type="ORF">CPEL01642_LOCUS18378</name>
</gene>
<evidence type="ECO:0000256" key="1">
    <source>
        <dbReference type="SAM" id="SignalP"/>
    </source>
</evidence>
<feature type="signal peptide" evidence="1">
    <location>
        <begin position="1"/>
        <end position="16"/>
    </location>
</feature>